<keyword evidence="5" id="KW-0256">Endoplasmic reticulum</keyword>
<evidence type="ECO:0000256" key="4">
    <source>
        <dbReference type="ARBA" id="ARBA00022692"/>
    </source>
</evidence>
<evidence type="ECO:0000256" key="11">
    <source>
        <dbReference type="SAM" id="Phobius"/>
    </source>
</evidence>
<keyword evidence="4 11" id="KW-0812">Transmembrane</keyword>
<dbReference type="EMBL" id="PYSW02000036">
    <property type="protein sequence ID" value="KAG2377884.1"/>
    <property type="molecule type" value="Genomic_DNA"/>
</dbReference>
<evidence type="ECO:0000256" key="6">
    <source>
        <dbReference type="ARBA" id="ARBA00022927"/>
    </source>
</evidence>
<comment type="subcellular location">
    <subcellularLocation>
        <location evidence="1">Endoplasmic reticulum membrane</location>
        <topology evidence="1">Single-pass membrane protein</topology>
    </subcellularLocation>
</comment>
<gene>
    <name evidence="12" type="ORF">C9374_008969</name>
</gene>
<dbReference type="Pfam" id="PF03911">
    <property type="entry name" value="Sec61_beta"/>
    <property type="match status" value="1"/>
</dbReference>
<keyword evidence="6" id="KW-0653">Protein transport</keyword>
<comment type="caution">
    <text evidence="12">The sequence shown here is derived from an EMBL/GenBank/DDBJ whole genome shotgun (WGS) entry which is preliminary data.</text>
</comment>
<protein>
    <recommendedName>
        <fullName evidence="14">Protein transport protein Sec61 subunit beta</fullName>
    </recommendedName>
</protein>
<keyword evidence="9 11" id="KW-0472">Membrane</keyword>
<dbReference type="InterPro" id="IPR016482">
    <property type="entry name" value="SecG/Sec61-beta/Sbh"/>
</dbReference>
<dbReference type="InterPro" id="IPR030671">
    <property type="entry name" value="Sec61-beta/Sbh"/>
</dbReference>
<evidence type="ECO:0000256" key="2">
    <source>
        <dbReference type="ARBA" id="ARBA00006103"/>
    </source>
</evidence>
<dbReference type="AlphaFoldDB" id="A0AA88GI22"/>
<evidence type="ECO:0000256" key="9">
    <source>
        <dbReference type="ARBA" id="ARBA00023136"/>
    </source>
</evidence>
<keyword evidence="7 11" id="KW-1133">Transmembrane helix</keyword>
<dbReference type="GeneID" id="68101423"/>
<evidence type="ECO:0000256" key="8">
    <source>
        <dbReference type="ARBA" id="ARBA00023010"/>
    </source>
</evidence>
<keyword evidence="3" id="KW-0813">Transport</keyword>
<organism evidence="12 13">
    <name type="scientific">Naegleria lovaniensis</name>
    <name type="common">Amoeba</name>
    <dbReference type="NCBI Taxonomy" id="51637"/>
    <lineage>
        <taxon>Eukaryota</taxon>
        <taxon>Discoba</taxon>
        <taxon>Heterolobosea</taxon>
        <taxon>Tetramitia</taxon>
        <taxon>Eutetramitia</taxon>
        <taxon>Vahlkampfiidae</taxon>
        <taxon>Naegleria</taxon>
    </lineage>
</organism>
<evidence type="ECO:0000256" key="1">
    <source>
        <dbReference type="ARBA" id="ARBA00004389"/>
    </source>
</evidence>
<name>A0AA88GI22_NAELO</name>
<evidence type="ECO:0000313" key="12">
    <source>
        <dbReference type="EMBL" id="KAG2377884.1"/>
    </source>
</evidence>
<evidence type="ECO:0000256" key="3">
    <source>
        <dbReference type="ARBA" id="ARBA00022448"/>
    </source>
</evidence>
<reference evidence="12 13" key="1">
    <citation type="journal article" date="2018" name="BMC Genomics">
        <title>The genome of Naegleria lovaniensis, the basis for a comparative approach to unravel pathogenicity factors of the human pathogenic amoeba N. fowleri.</title>
        <authorList>
            <person name="Liechti N."/>
            <person name="Schurch N."/>
            <person name="Bruggmann R."/>
            <person name="Wittwer M."/>
        </authorList>
    </citation>
    <scope>NUCLEOTIDE SEQUENCE [LARGE SCALE GENOMIC DNA]</scope>
    <source>
        <strain evidence="12 13">ATCC 30569</strain>
    </source>
</reference>
<keyword evidence="8" id="KW-0811">Translocation</keyword>
<dbReference type="RefSeq" id="XP_044545146.1">
    <property type="nucleotide sequence ID" value="XM_044699103.1"/>
</dbReference>
<evidence type="ECO:0000256" key="10">
    <source>
        <dbReference type="SAM" id="MobiDB-lite"/>
    </source>
</evidence>
<evidence type="ECO:0000256" key="5">
    <source>
        <dbReference type="ARBA" id="ARBA00022824"/>
    </source>
</evidence>
<proteinExistence type="inferred from homology"/>
<evidence type="ECO:0000313" key="13">
    <source>
        <dbReference type="Proteomes" id="UP000816034"/>
    </source>
</evidence>
<dbReference type="GO" id="GO:0005784">
    <property type="term" value="C:Sec61 translocon complex"/>
    <property type="evidence" value="ECO:0007669"/>
    <property type="project" value="InterPro"/>
</dbReference>
<feature type="region of interest" description="Disordered" evidence="10">
    <location>
        <begin position="1"/>
        <end position="21"/>
    </location>
</feature>
<keyword evidence="13" id="KW-1185">Reference proteome</keyword>
<dbReference type="Proteomes" id="UP000816034">
    <property type="component" value="Unassembled WGS sequence"/>
</dbReference>
<dbReference type="PANTHER" id="PTHR13509">
    <property type="entry name" value="SEC61 SUBUNIT BETA"/>
    <property type="match status" value="1"/>
</dbReference>
<feature type="transmembrane region" description="Helical" evidence="11">
    <location>
        <begin position="47"/>
        <end position="65"/>
    </location>
</feature>
<sequence length="69" mass="7590">MQRIKSRKSGGVSQQRIALTGSDHGSIMKTYFGEDDAPGIKVSPTTVLVGSLVFIFSVIVLHFWGRFFS</sequence>
<evidence type="ECO:0000256" key="7">
    <source>
        <dbReference type="ARBA" id="ARBA00022989"/>
    </source>
</evidence>
<comment type="similarity">
    <text evidence="2">Belongs to the SEC61-beta family.</text>
</comment>
<evidence type="ECO:0008006" key="14">
    <source>
        <dbReference type="Google" id="ProtNLM"/>
    </source>
</evidence>
<accession>A0AA88GI22</accession>
<dbReference type="GO" id="GO:0006886">
    <property type="term" value="P:intracellular protein transport"/>
    <property type="evidence" value="ECO:0007669"/>
    <property type="project" value="InterPro"/>
</dbReference>